<evidence type="ECO:0000313" key="4">
    <source>
        <dbReference type="EMBL" id="RFU63677.1"/>
    </source>
</evidence>
<gene>
    <name evidence="4" type="ORF">D0469_19310</name>
</gene>
<dbReference type="Pfam" id="PF00239">
    <property type="entry name" value="Resolvase"/>
    <property type="match status" value="1"/>
</dbReference>
<dbReference type="AlphaFoldDB" id="A0A372LCH7"/>
<evidence type="ECO:0000256" key="2">
    <source>
        <dbReference type="ARBA" id="ARBA00023172"/>
    </source>
</evidence>
<proteinExistence type="predicted"/>
<dbReference type="SUPFAM" id="SSF53041">
    <property type="entry name" value="Resolvase-like"/>
    <property type="match status" value="1"/>
</dbReference>
<dbReference type="EMBL" id="QVTE01000063">
    <property type="protein sequence ID" value="RFU63677.1"/>
    <property type="molecule type" value="Genomic_DNA"/>
</dbReference>
<keyword evidence="1" id="KW-0238">DNA-binding</keyword>
<dbReference type="GO" id="GO:0000150">
    <property type="term" value="F:DNA strand exchange activity"/>
    <property type="evidence" value="ECO:0007669"/>
    <property type="project" value="InterPro"/>
</dbReference>
<evidence type="ECO:0000259" key="3">
    <source>
        <dbReference type="PROSITE" id="PS51736"/>
    </source>
</evidence>
<dbReference type="InterPro" id="IPR006119">
    <property type="entry name" value="Resolv_N"/>
</dbReference>
<dbReference type="CDD" id="cd03768">
    <property type="entry name" value="SR_ResInv"/>
    <property type="match status" value="1"/>
</dbReference>
<protein>
    <submittedName>
        <fullName evidence="4">Recombinase family protein</fullName>
    </submittedName>
</protein>
<dbReference type="PROSITE" id="PS51736">
    <property type="entry name" value="RECOMBINASES_3"/>
    <property type="match status" value="1"/>
</dbReference>
<dbReference type="GO" id="GO:0003677">
    <property type="term" value="F:DNA binding"/>
    <property type="evidence" value="ECO:0007669"/>
    <property type="project" value="UniProtKB-KW"/>
</dbReference>
<dbReference type="InterPro" id="IPR050639">
    <property type="entry name" value="SSR_resolvase"/>
</dbReference>
<dbReference type="Gene3D" id="3.40.50.1390">
    <property type="entry name" value="Resolvase, N-terminal catalytic domain"/>
    <property type="match status" value="1"/>
</dbReference>
<keyword evidence="5" id="KW-1185">Reference proteome</keyword>
<dbReference type="InterPro" id="IPR036162">
    <property type="entry name" value="Resolvase-like_N_sf"/>
</dbReference>
<dbReference type="Proteomes" id="UP000264541">
    <property type="component" value="Unassembled WGS sequence"/>
</dbReference>
<dbReference type="PANTHER" id="PTHR30461">
    <property type="entry name" value="DNA-INVERTASE FROM LAMBDOID PROPHAGE"/>
    <property type="match status" value="1"/>
</dbReference>
<dbReference type="SMART" id="SM00857">
    <property type="entry name" value="Resolvase"/>
    <property type="match status" value="1"/>
</dbReference>
<evidence type="ECO:0000313" key="5">
    <source>
        <dbReference type="Proteomes" id="UP000264541"/>
    </source>
</evidence>
<reference evidence="4 5" key="1">
    <citation type="submission" date="2018-08" db="EMBL/GenBank/DDBJ databases">
        <title>Bacillus chawlae sp. nov., Bacillus glennii sp. nov., and Bacillus saganii sp. nov. Isolated from the Vehicle Assembly Building at Kennedy Space Center where the Viking Spacecraft were Assembled.</title>
        <authorList>
            <person name="Seuylemezian A."/>
            <person name="Vaishampayan P."/>
        </authorList>
    </citation>
    <scope>NUCLEOTIDE SEQUENCE [LARGE SCALE GENOMIC DNA]</scope>
    <source>
        <strain evidence="4 5">V47-23a</strain>
    </source>
</reference>
<dbReference type="PANTHER" id="PTHR30461:SF2">
    <property type="entry name" value="SERINE RECOMBINASE PINE-RELATED"/>
    <property type="match status" value="1"/>
</dbReference>
<comment type="caution">
    <text evidence="4">The sequence shown here is derived from an EMBL/GenBank/DDBJ whole genome shotgun (WGS) entry which is preliminary data.</text>
</comment>
<accession>A0A372LCH7</accession>
<organism evidence="4 5">
    <name type="scientific">Peribacillus saganii</name>
    <dbReference type="NCBI Taxonomy" id="2303992"/>
    <lineage>
        <taxon>Bacteria</taxon>
        <taxon>Bacillati</taxon>
        <taxon>Bacillota</taxon>
        <taxon>Bacilli</taxon>
        <taxon>Bacillales</taxon>
        <taxon>Bacillaceae</taxon>
        <taxon>Peribacillus</taxon>
    </lineage>
</organism>
<sequence length="85" mass="9646">MVSEKVSRVVKAKEKLELLINKLQNGDVLVVTRMDHLGRNTLQLLELVEQLEQKNVHLVILNMNIDTRTAAGKFFLTVMAGFSVR</sequence>
<feature type="domain" description="Resolvase/invertase-type recombinase catalytic" evidence="3">
    <location>
        <begin position="1"/>
        <end position="85"/>
    </location>
</feature>
<evidence type="ECO:0000256" key="1">
    <source>
        <dbReference type="ARBA" id="ARBA00023125"/>
    </source>
</evidence>
<keyword evidence="2" id="KW-0233">DNA recombination</keyword>
<name>A0A372LCH7_9BACI</name>